<gene>
    <name evidence="11 14" type="primary">ligA</name>
    <name evidence="14" type="ORF">GPY48_08030</name>
</gene>
<dbReference type="Pfam" id="PF12826">
    <property type="entry name" value="HHH_2"/>
    <property type="match status" value="1"/>
</dbReference>
<dbReference type="Gene3D" id="2.40.50.140">
    <property type="entry name" value="Nucleic acid-binding proteins"/>
    <property type="match status" value="1"/>
</dbReference>
<keyword evidence="5 11" id="KW-0227">DNA damage</keyword>
<feature type="active site" description="N6-AMP-lysine intermediate" evidence="11">
    <location>
        <position position="115"/>
    </location>
</feature>
<dbReference type="PROSITE" id="PS01055">
    <property type="entry name" value="DNA_LIGASE_N1"/>
    <property type="match status" value="1"/>
</dbReference>
<keyword evidence="8 11" id="KW-0520">NAD</keyword>
<comment type="similarity">
    <text evidence="11">Belongs to the NAD-dependent DNA ligase family. LigA subfamily.</text>
</comment>
<dbReference type="InterPro" id="IPR013839">
    <property type="entry name" value="DNAligase_adenylation"/>
</dbReference>
<dbReference type="InterPro" id="IPR001679">
    <property type="entry name" value="DNA_ligase"/>
</dbReference>
<keyword evidence="6 11" id="KW-0862">Zinc</keyword>
<dbReference type="PROSITE" id="PS01056">
    <property type="entry name" value="DNA_LIGASE_N2"/>
    <property type="match status" value="1"/>
</dbReference>
<evidence type="ECO:0000313" key="14">
    <source>
        <dbReference type="EMBL" id="NDL03197.1"/>
    </source>
</evidence>
<evidence type="ECO:0000256" key="12">
    <source>
        <dbReference type="RuleBase" id="RU000618"/>
    </source>
</evidence>
<dbReference type="Proteomes" id="UP000466619">
    <property type="component" value="Unassembled WGS sequence"/>
</dbReference>
<feature type="binding site" evidence="11">
    <location>
        <position position="173"/>
    </location>
    <ligand>
        <name>NAD(+)</name>
        <dbReference type="ChEBI" id="CHEBI:57540"/>
    </ligand>
</feature>
<dbReference type="InterPro" id="IPR001357">
    <property type="entry name" value="BRCT_dom"/>
</dbReference>
<evidence type="ECO:0000256" key="5">
    <source>
        <dbReference type="ARBA" id="ARBA00022763"/>
    </source>
</evidence>
<keyword evidence="3 11" id="KW-0235">DNA replication</keyword>
<feature type="binding site" evidence="11">
    <location>
        <position position="136"/>
    </location>
    <ligand>
        <name>NAD(+)</name>
        <dbReference type="ChEBI" id="CHEBI:57540"/>
    </ligand>
</feature>
<evidence type="ECO:0000313" key="15">
    <source>
        <dbReference type="Proteomes" id="UP000466619"/>
    </source>
</evidence>
<dbReference type="InterPro" id="IPR004150">
    <property type="entry name" value="NAD_DNA_ligase_OB"/>
</dbReference>
<evidence type="ECO:0000256" key="3">
    <source>
        <dbReference type="ARBA" id="ARBA00022705"/>
    </source>
</evidence>
<evidence type="ECO:0000256" key="6">
    <source>
        <dbReference type="ARBA" id="ARBA00022833"/>
    </source>
</evidence>
<evidence type="ECO:0000256" key="8">
    <source>
        <dbReference type="ARBA" id="ARBA00023027"/>
    </source>
</evidence>
<dbReference type="InterPro" id="IPR010994">
    <property type="entry name" value="RuvA_2-like"/>
</dbReference>
<feature type="binding site" evidence="11">
    <location>
        <position position="314"/>
    </location>
    <ligand>
        <name>NAD(+)</name>
        <dbReference type="ChEBI" id="CHEBI:57540"/>
    </ligand>
</feature>
<dbReference type="InterPro" id="IPR018239">
    <property type="entry name" value="DNA_ligase_AS"/>
</dbReference>
<dbReference type="Gene3D" id="1.10.287.610">
    <property type="entry name" value="Helix hairpin bin"/>
    <property type="match status" value="1"/>
</dbReference>
<evidence type="ECO:0000256" key="11">
    <source>
        <dbReference type="HAMAP-Rule" id="MF_01588"/>
    </source>
</evidence>
<dbReference type="SUPFAM" id="SSF50249">
    <property type="entry name" value="Nucleic acid-binding proteins"/>
    <property type="match status" value="1"/>
</dbReference>
<dbReference type="InterPro" id="IPR036420">
    <property type="entry name" value="BRCT_dom_sf"/>
</dbReference>
<dbReference type="InterPro" id="IPR012340">
    <property type="entry name" value="NA-bd_OB-fold"/>
</dbReference>
<dbReference type="CDD" id="cd00114">
    <property type="entry name" value="LIGANc"/>
    <property type="match status" value="1"/>
</dbReference>
<keyword evidence="15" id="KW-1185">Reference proteome</keyword>
<dbReference type="Pfam" id="PF03120">
    <property type="entry name" value="OB_DNA_ligase"/>
    <property type="match status" value="1"/>
</dbReference>
<dbReference type="Pfam" id="PF00533">
    <property type="entry name" value="BRCT"/>
    <property type="match status" value="1"/>
</dbReference>
<dbReference type="SUPFAM" id="SSF47781">
    <property type="entry name" value="RuvA domain 2-like"/>
    <property type="match status" value="1"/>
</dbReference>
<dbReference type="Pfam" id="PF14520">
    <property type="entry name" value="HHH_5"/>
    <property type="match status" value="1"/>
</dbReference>
<dbReference type="NCBIfam" id="TIGR00575">
    <property type="entry name" value="dnlj"/>
    <property type="match status" value="1"/>
</dbReference>
<dbReference type="GO" id="GO:0003911">
    <property type="term" value="F:DNA ligase (NAD+) activity"/>
    <property type="evidence" value="ECO:0007669"/>
    <property type="project" value="UniProtKB-EC"/>
</dbReference>
<dbReference type="InterPro" id="IPR004149">
    <property type="entry name" value="Znf_DNAligase_C4"/>
</dbReference>
<dbReference type="CDD" id="cd17748">
    <property type="entry name" value="BRCT_DNA_ligase_like"/>
    <property type="match status" value="1"/>
</dbReference>
<feature type="binding site" evidence="11">
    <location>
        <position position="290"/>
    </location>
    <ligand>
        <name>NAD(+)</name>
        <dbReference type="ChEBI" id="CHEBI:57540"/>
    </ligand>
</feature>
<keyword evidence="9 11" id="KW-0234">DNA repair</keyword>
<dbReference type="Pfam" id="PF01653">
    <property type="entry name" value="DNA_ligase_aden"/>
    <property type="match status" value="1"/>
</dbReference>
<comment type="cofactor">
    <cofactor evidence="11">
        <name>Mg(2+)</name>
        <dbReference type="ChEBI" id="CHEBI:18420"/>
    </cofactor>
    <cofactor evidence="11">
        <name>Mn(2+)</name>
        <dbReference type="ChEBI" id="CHEBI:29035"/>
    </cofactor>
</comment>
<feature type="binding site" evidence="11">
    <location>
        <position position="432"/>
    </location>
    <ligand>
        <name>Zn(2+)</name>
        <dbReference type="ChEBI" id="CHEBI:29105"/>
    </ligand>
</feature>
<feature type="binding site" evidence="11">
    <location>
        <begin position="32"/>
        <end position="36"/>
    </location>
    <ligand>
        <name>NAD(+)</name>
        <dbReference type="ChEBI" id="CHEBI:57540"/>
    </ligand>
</feature>
<dbReference type="SMART" id="SM00292">
    <property type="entry name" value="BRCT"/>
    <property type="match status" value="1"/>
</dbReference>
<comment type="caution">
    <text evidence="14">The sequence shown here is derived from an EMBL/GenBank/DDBJ whole genome shotgun (WGS) entry which is preliminary data.</text>
</comment>
<protein>
    <recommendedName>
        <fullName evidence="11 12">DNA ligase</fullName>
        <ecNumber evidence="11 12">6.5.1.2</ecNumber>
    </recommendedName>
    <alternativeName>
        <fullName evidence="11">Polydeoxyribonucleotide synthase [NAD(+)]</fullName>
    </alternativeName>
</protein>
<feature type="domain" description="BRCT" evidence="13">
    <location>
        <begin position="594"/>
        <end position="672"/>
    </location>
</feature>
<comment type="catalytic activity">
    <reaction evidence="10 11 12">
        <text>NAD(+) + (deoxyribonucleotide)n-3'-hydroxyl + 5'-phospho-(deoxyribonucleotide)m = (deoxyribonucleotide)n+m + AMP + beta-nicotinamide D-nucleotide.</text>
        <dbReference type="EC" id="6.5.1.2"/>
    </reaction>
</comment>
<evidence type="ECO:0000256" key="4">
    <source>
        <dbReference type="ARBA" id="ARBA00022723"/>
    </source>
</evidence>
<dbReference type="Gene3D" id="1.10.150.20">
    <property type="entry name" value="5' to 3' exonuclease, C-terminal subdomain"/>
    <property type="match status" value="2"/>
</dbReference>
<evidence type="ECO:0000256" key="9">
    <source>
        <dbReference type="ARBA" id="ARBA00023204"/>
    </source>
</evidence>
<organism evidence="14 15">
    <name type="scientific">Photorhabdus bodei</name>
    <dbReference type="NCBI Taxonomy" id="2029681"/>
    <lineage>
        <taxon>Bacteria</taxon>
        <taxon>Pseudomonadati</taxon>
        <taxon>Pseudomonadota</taxon>
        <taxon>Gammaproteobacteria</taxon>
        <taxon>Enterobacterales</taxon>
        <taxon>Morganellaceae</taxon>
        <taxon>Photorhabdus</taxon>
    </lineage>
</organism>
<dbReference type="NCBIfam" id="NF005932">
    <property type="entry name" value="PRK07956.1"/>
    <property type="match status" value="1"/>
</dbReference>
<dbReference type="Gene3D" id="6.20.10.30">
    <property type="match status" value="1"/>
</dbReference>
<dbReference type="RefSeq" id="WP_162120190.1">
    <property type="nucleotide sequence ID" value="NZ_CAWPJS010000013.1"/>
</dbReference>
<dbReference type="InterPro" id="IPR033136">
    <property type="entry name" value="DNA_ligase_CS"/>
</dbReference>
<feature type="binding site" evidence="11">
    <location>
        <begin position="81"/>
        <end position="82"/>
    </location>
    <ligand>
        <name>NAD(+)</name>
        <dbReference type="ChEBI" id="CHEBI:57540"/>
    </ligand>
</feature>
<feature type="binding site" evidence="11">
    <location>
        <position position="411"/>
    </location>
    <ligand>
        <name>Zn(2+)</name>
        <dbReference type="ChEBI" id="CHEBI:29105"/>
    </ligand>
</feature>
<dbReference type="HAMAP" id="MF_01588">
    <property type="entry name" value="DNA_ligase_A"/>
    <property type="match status" value="1"/>
</dbReference>
<sequence>MKSTAQQIEKLRTTLRHHEYLYHVMDAPEIPDAEYDRLMQELKDLEEQYPELITSDSPTQRIGAAPLTAFEQVRHEIPMLSLDNVFDEESYLAFDKRVRDRLKESQDLVVCCELKLDGLAVSLLYENGELVRAATRGDGTTGENITSNIRTIGAIPLRLFGENIPARIEIRGEVFMPQKGFEKLNEEARRTGAKVFANPRNAAAGSLRQLDPRITAKRPLAFFCYGVGILEGGELPASHYERLIQFKKWGLPVSDKVKVCTDSQQVIDFYHDIVNQRSALGFDIDGVVVKVNSLELQEILGFVARAPRWATAFKFPAQEQMTIVRDVEFQVGRTGAITPVARLEPVQVSGVIVSNATLHNADEIERLGLRIGDTVIIRRAGDVIPQVVGVLEERRPQDSNEVVFPEHCPVCGADIERIEGEAVARCTGGLVCGAQRKEALRHFVSRRAMDVDGMGEKIIDQLVDKEYVKTPADLFRLTAGKLTGLDRMGPKSAQNAVDALEKAKRTTFARFLYALGIREVGETTAANLAAHFGELDKLRSADEEALKEVQDVGEVVAKHVVNFFIEPHNQTVIDDLIDNIGINWEPVVVTKAEKIDSPFSGKTVVLTGSLHQLSRDEAKAKLVALGAKVTGSVSKKTDLVIAGEAAGSKLAKANELNIPVIDEEEMIRLLGE</sequence>
<dbReference type="PROSITE" id="PS50172">
    <property type="entry name" value="BRCT"/>
    <property type="match status" value="1"/>
</dbReference>
<dbReference type="Gene3D" id="3.30.470.30">
    <property type="entry name" value="DNA ligase/mRNA capping enzyme"/>
    <property type="match status" value="1"/>
</dbReference>
<dbReference type="EC" id="6.5.1.2" evidence="11 12"/>
<name>A0ABX0AQQ5_9GAMM</name>
<evidence type="ECO:0000259" key="13">
    <source>
        <dbReference type="PROSITE" id="PS50172"/>
    </source>
</evidence>
<comment type="function">
    <text evidence="1 11">DNA ligase that catalyzes the formation of phosphodiester linkages between 5'-phosphoryl and 3'-hydroxyl groups in double-stranded DNA using NAD as a coenzyme and as the energy source for the reaction. It is essential for DNA replication and repair of damaged DNA.</text>
</comment>
<accession>A0ABX0AQQ5</accession>
<dbReference type="SUPFAM" id="SSF52113">
    <property type="entry name" value="BRCT domain"/>
    <property type="match status" value="1"/>
</dbReference>
<dbReference type="InterPro" id="IPR003583">
    <property type="entry name" value="Hlx-hairpin-Hlx_DNA-bd_motif"/>
</dbReference>
<dbReference type="SMART" id="SM00532">
    <property type="entry name" value="LIGANc"/>
    <property type="match status" value="1"/>
</dbReference>
<feature type="binding site" evidence="11">
    <location>
        <position position="408"/>
    </location>
    <ligand>
        <name>Zn(2+)</name>
        <dbReference type="ChEBI" id="CHEBI:29105"/>
    </ligand>
</feature>
<evidence type="ECO:0000256" key="1">
    <source>
        <dbReference type="ARBA" id="ARBA00004067"/>
    </source>
</evidence>
<dbReference type="SUPFAM" id="SSF56091">
    <property type="entry name" value="DNA ligase/mRNA capping enzyme, catalytic domain"/>
    <property type="match status" value="1"/>
</dbReference>
<keyword evidence="4 11" id="KW-0479">Metal-binding</keyword>
<dbReference type="Pfam" id="PF03119">
    <property type="entry name" value="DNA_ligase_ZBD"/>
    <property type="match status" value="1"/>
</dbReference>
<dbReference type="PIRSF" id="PIRSF001604">
    <property type="entry name" value="LigA"/>
    <property type="match status" value="1"/>
</dbReference>
<evidence type="ECO:0000256" key="2">
    <source>
        <dbReference type="ARBA" id="ARBA00022598"/>
    </source>
</evidence>
<dbReference type="PANTHER" id="PTHR23389">
    <property type="entry name" value="CHROMOSOME TRANSMISSION FIDELITY FACTOR 18"/>
    <property type="match status" value="1"/>
</dbReference>
<dbReference type="InterPro" id="IPR013840">
    <property type="entry name" value="DNAligase_N"/>
</dbReference>
<dbReference type="InterPro" id="IPR041663">
    <property type="entry name" value="DisA/LigA_HHH"/>
</dbReference>
<dbReference type="Gene3D" id="3.40.50.10190">
    <property type="entry name" value="BRCT domain"/>
    <property type="match status" value="1"/>
</dbReference>
<proteinExistence type="inferred from homology"/>
<evidence type="ECO:0000256" key="10">
    <source>
        <dbReference type="ARBA" id="ARBA00034005"/>
    </source>
</evidence>
<keyword evidence="11" id="KW-0464">Manganese</keyword>
<keyword evidence="7 11" id="KW-0460">Magnesium</keyword>
<keyword evidence="2 11" id="KW-0436">Ligase</keyword>
<feature type="binding site" evidence="11">
    <location>
        <position position="113"/>
    </location>
    <ligand>
        <name>NAD(+)</name>
        <dbReference type="ChEBI" id="CHEBI:57540"/>
    </ligand>
</feature>
<reference evidence="14 15" key="1">
    <citation type="submission" date="2019-12" db="EMBL/GenBank/DDBJ databases">
        <title>Engineering Photorhabdus to improve their lethality against agricultural pests.</title>
        <authorList>
            <person name="Machado R.A.R."/>
        </authorList>
    </citation>
    <scope>NUCLEOTIDE SEQUENCE [LARGE SCALE GENOMIC DNA]</scope>
    <source>
        <strain evidence="14 15">M-CN4</strain>
    </source>
</reference>
<dbReference type="EMBL" id="WSFC01000013">
    <property type="protein sequence ID" value="NDL03197.1"/>
    <property type="molecule type" value="Genomic_DNA"/>
</dbReference>
<evidence type="ECO:0000256" key="7">
    <source>
        <dbReference type="ARBA" id="ARBA00022842"/>
    </source>
</evidence>
<comment type="caution">
    <text evidence="11">Lacks conserved residue(s) required for the propagation of feature annotation.</text>
</comment>
<dbReference type="Pfam" id="PF22745">
    <property type="entry name" value="Nlig-Ia"/>
    <property type="match status" value="1"/>
</dbReference>
<dbReference type="PANTHER" id="PTHR23389:SF9">
    <property type="entry name" value="DNA LIGASE"/>
    <property type="match status" value="1"/>
</dbReference>
<dbReference type="SMART" id="SM00278">
    <property type="entry name" value="HhH1"/>
    <property type="match status" value="4"/>
</dbReference>